<dbReference type="SUPFAM" id="SSF50475">
    <property type="entry name" value="FMN-binding split barrel"/>
    <property type="match status" value="1"/>
</dbReference>
<keyword evidence="3" id="KW-0560">Oxidoreductase</keyword>
<dbReference type="InterPro" id="IPR012349">
    <property type="entry name" value="Split_barrel_FMN-bd"/>
</dbReference>
<dbReference type="PANTHER" id="PTHR39428:SF1">
    <property type="entry name" value="F420H(2)-DEPENDENT QUINONE REDUCTASE RV1261C"/>
    <property type="match status" value="1"/>
</dbReference>
<dbReference type="EMBL" id="JYNU01000004">
    <property type="protein sequence ID" value="KMO80931.1"/>
    <property type="molecule type" value="Genomic_DNA"/>
</dbReference>
<comment type="similarity">
    <text evidence="1">Belongs to the F420H(2)-dependent quinone reductase family.</text>
</comment>
<dbReference type="PANTHER" id="PTHR39428">
    <property type="entry name" value="F420H(2)-DEPENDENT QUINONE REDUCTASE RV1261C"/>
    <property type="match status" value="1"/>
</dbReference>
<protein>
    <submittedName>
        <fullName evidence="3">Putative nitroreductase</fullName>
        <ecNumber evidence="3">1.-.-.-</ecNumber>
    </submittedName>
</protein>
<dbReference type="Pfam" id="PF04075">
    <property type="entry name" value="F420H2_quin_red"/>
    <property type="match status" value="1"/>
</dbReference>
<dbReference type="Gene3D" id="2.30.110.10">
    <property type="entry name" value="Electron Transport, Fmn-binding Protein, Chain A"/>
    <property type="match status" value="1"/>
</dbReference>
<dbReference type="GO" id="GO:0070967">
    <property type="term" value="F:coenzyme F420 binding"/>
    <property type="evidence" value="ECO:0007669"/>
    <property type="project" value="TreeGrafter"/>
</dbReference>
<dbReference type="RefSeq" id="WP_048422190.1">
    <property type="nucleotide sequence ID" value="NZ_JYNU01000004.1"/>
</dbReference>
<evidence type="ECO:0000256" key="1">
    <source>
        <dbReference type="ARBA" id="ARBA00008710"/>
    </source>
</evidence>
<dbReference type="EC" id="1.-.-.-" evidence="3"/>
<dbReference type="GO" id="GO:0052755">
    <property type="term" value="F:coenzyme F420H2:quinone oxidoreductase activity"/>
    <property type="evidence" value="ECO:0007669"/>
    <property type="project" value="RHEA"/>
</dbReference>
<dbReference type="Proteomes" id="UP000036313">
    <property type="component" value="Unassembled WGS sequence"/>
</dbReference>
<evidence type="ECO:0000313" key="4">
    <source>
        <dbReference type="Proteomes" id="UP000036313"/>
    </source>
</evidence>
<name>A0A0J6Z8J4_9MYCO</name>
<dbReference type="InterPro" id="IPR004378">
    <property type="entry name" value="F420H2_quin_Rdtase"/>
</dbReference>
<evidence type="ECO:0000256" key="2">
    <source>
        <dbReference type="ARBA" id="ARBA00049106"/>
    </source>
</evidence>
<dbReference type="NCBIfam" id="TIGR00026">
    <property type="entry name" value="hi_GC_TIGR00026"/>
    <property type="match status" value="1"/>
</dbReference>
<dbReference type="GO" id="GO:0005886">
    <property type="term" value="C:plasma membrane"/>
    <property type="evidence" value="ECO:0007669"/>
    <property type="project" value="TreeGrafter"/>
</dbReference>
<proteinExistence type="inferred from homology"/>
<reference evidence="3 4" key="1">
    <citation type="journal article" date="2015" name="Genome Biol. Evol.">
        <title>Characterization of Three Mycobacterium spp. with Potential Use in Bioremediation by Genome Sequencing and Comparative Genomics.</title>
        <authorList>
            <person name="Das S."/>
            <person name="Pettersson B.M."/>
            <person name="Behra P.R."/>
            <person name="Ramesh M."/>
            <person name="Dasgupta S."/>
            <person name="Bhattacharya A."/>
            <person name="Kirsebom L.A."/>
        </authorList>
    </citation>
    <scope>NUCLEOTIDE SEQUENCE [LARGE SCALE GENOMIC DNA]</scope>
    <source>
        <strain evidence="3 4">DSM 44075</strain>
    </source>
</reference>
<gene>
    <name evidence="3" type="ORF">MOBUDSM44075_00808</name>
</gene>
<dbReference type="AlphaFoldDB" id="A0A0J6Z8J4"/>
<sequence length="149" mass="16355">MSEIDKSKLVSDTAALDDFNRKIVEEFRANGGKVGGPFEGGTLLLLHTVGAKSGQPRLSPLAYLTIDEKMIIVGSYAGAPNNPAWVHNLRADPRARIEVGTETWDVVARELPADERDATWPKVVEYSTVFAGYQANTSRVIPLFELNRV</sequence>
<evidence type="ECO:0000313" key="3">
    <source>
        <dbReference type="EMBL" id="KMO80931.1"/>
    </source>
</evidence>
<accession>A0A0J6Z8J4</accession>
<comment type="caution">
    <text evidence="3">The sequence shown here is derived from an EMBL/GenBank/DDBJ whole genome shotgun (WGS) entry which is preliminary data.</text>
</comment>
<dbReference type="PATRIC" id="fig|1807.14.peg.811"/>
<organism evidence="3 4">
    <name type="scientific">Mycolicibacterium obuense</name>
    <dbReference type="NCBI Taxonomy" id="1807"/>
    <lineage>
        <taxon>Bacteria</taxon>
        <taxon>Bacillati</taxon>
        <taxon>Actinomycetota</taxon>
        <taxon>Actinomycetes</taxon>
        <taxon>Mycobacteriales</taxon>
        <taxon>Mycobacteriaceae</taxon>
        <taxon>Mycolicibacterium</taxon>
    </lineage>
</organism>
<comment type="catalytic activity">
    <reaction evidence="2">
        <text>oxidized coenzyme F420-(gamma-L-Glu)(n) + a quinol + H(+) = reduced coenzyme F420-(gamma-L-Glu)(n) + a quinone</text>
        <dbReference type="Rhea" id="RHEA:39663"/>
        <dbReference type="Rhea" id="RHEA-COMP:12939"/>
        <dbReference type="Rhea" id="RHEA-COMP:14378"/>
        <dbReference type="ChEBI" id="CHEBI:15378"/>
        <dbReference type="ChEBI" id="CHEBI:24646"/>
        <dbReference type="ChEBI" id="CHEBI:132124"/>
        <dbReference type="ChEBI" id="CHEBI:133980"/>
        <dbReference type="ChEBI" id="CHEBI:139511"/>
    </reaction>
</comment>